<evidence type="ECO:0000313" key="4">
    <source>
        <dbReference type="EMBL" id="PBK64420.1"/>
    </source>
</evidence>
<evidence type="ECO:0000313" key="5">
    <source>
        <dbReference type="Proteomes" id="UP000218334"/>
    </source>
</evidence>
<evidence type="ECO:0000256" key="1">
    <source>
        <dbReference type="SAM" id="MobiDB-lite"/>
    </source>
</evidence>
<dbReference type="EMBL" id="KZ293452">
    <property type="protein sequence ID" value="PBK64420.1"/>
    <property type="molecule type" value="Genomic_DNA"/>
</dbReference>
<feature type="domain" description="HNH nuclease" evidence="2">
    <location>
        <begin position="170"/>
        <end position="246"/>
    </location>
</feature>
<dbReference type="Proteomes" id="UP000218334">
    <property type="component" value="Unassembled WGS sequence"/>
</dbReference>
<dbReference type="STRING" id="1076256.A0A2H3BC19"/>
<dbReference type="AlphaFoldDB" id="A0A2H3BC19"/>
<dbReference type="InterPro" id="IPR003615">
    <property type="entry name" value="HNH_nuc"/>
</dbReference>
<accession>A0A2H3BC19</accession>
<dbReference type="EMBL" id="KZ293484">
    <property type="protein sequence ID" value="PBK60596.1"/>
    <property type="molecule type" value="Genomic_DNA"/>
</dbReference>
<evidence type="ECO:0000259" key="2">
    <source>
        <dbReference type="Pfam" id="PF13391"/>
    </source>
</evidence>
<organism evidence="3 5">
    <name type="scientific">Armillaria solidipes</name>
    <dbReference type="NCBI Taxonomy" id="1076256"/>
    <lineage>
        <taxon>Eukaryota</taxon>
        <taxon>Fungi</taxon>
        <taxon>Dikarya</taxon>
        <taxon>Basidiomycota</taxon>
        <taxon>Agaricomycotina</taxon>
        <taxon>Agaricomycetes</taxon>
        <taxon>Agaricomycetidae</taxon>
        <taxon>Agaricales</taxon>
        <taxon>Marasmiineae</taxon>
        <taxon>Physalacriaceae</taxon>
        <taxon>Armillaria</taxon>
    </lineage>
</organism>
<gene>
    <name evidence="4" type="ORF">ARMSODRAFT_1023277</name>
    <name evidence="3" type="ORF">ARMSODRAFT_1026336</name>
</gene>
<name>A0A2H3BC19_9AGAR</name>
<reference evidence="3" key="2">
    <citation type="journal article" date="2017" name="Nat. Ecol. Evol.">
        <title>Lineage-specific genetic innovations streamline the genomes of Armillaria species to pathogenesis.</title>
        <authorList>
            <consortium name="DOE Joint Genome Institute"/>
            <person name="Sipos G."/>
            <person name="Prasanna A.N."/>
            <person name="Walter M.C."/>
            <person name="O'Connor E."/>
            <person name="Balint B."/>
            <person name="Krizsan K."/>
            <person name="Kiss B."/>
            <person name="Hess J."/>
            <person name="Varga T."/>
            <person name="Slot J."/>
            <person name="Riley R."/>
            <person name="Boka B."/>
            <person name="Rigling D."/>
            <person name="Barry K."/>
            <person name="Lee J."/>
            <person name="Mihaltcheva S."/>
            <person name="LaButti K."/>
            <person name="Lipzen A."/>
            <person name="Waldron R."/>
            <person name="Moloney N.M."/>
            <person name="Sperisen C."/>
            <person name="Kredics L."/>
            <person name="Vagvolgyi C."/>
            <person name="Patrignani A."/>
            <person name="Fitzpatrick D."/>
            <person name="Nagy I."/>
            <person name="Doyle S."/>
            <person name="Anderson J."/>
            <person name="Grigoriev I.V."/>
            <person name="Guldener U."/>
            <person name="Munsterkotter M."/>
            <person name="Nagy L.G."/>
        </authorList>
    </citation>
    <scope>NUCLEOTIDE SEQUENCE [LARGE SCALE GENOMIC DNA]</scope>
    <source>
        <strain evidence="3">28-4</strain>
    </source>
</reference>
<evidence type="ECO:0000313" key="3">
    <source>
        <dbReference type="EMBL" id="PBK60596.1"/>
    </source>
</evidence>
<sequence>MNLDIRTQGNSPSRGDRDLFEDAPDVHCVKKLMDDAGLKTENMVEDARKMLDYKECHQSISTWLTNEPRRESDETANALGALAVIWFARFLWIFRMGSSYSKYSNEADSAGLATPALPEALGFMSDEMGRRESAMAIMVLKRQQHICPLTAFGHRNHYASLFDDHDLDLAEIENSHIFKRAAAKFNLDNPKDSYKYAMTTWDIVRNYMALTDEEMERIVPTIDDPSNGIGFEHYCHSAFDRFMFSLHPTEAPNEYTIQLHRPSFKLVFTFPPVGGREHRVIFKDYSNSDPPIPLPNPVYLRLHAAIAGILDMSGAAEVMDEFEDKHGETGSNLLAQSDYKFEDVLSWIGFENSRMVPVH</sequence>
<protein>
    <recommendedName>
        <fullName evidence="2">HNH nuclease domain-containing protein</fullName>
    </recommendedName>
</protein>
<dbReference type="Pfam" id="PF13391">
    <property type="entry name" value="HNH_2"/>
    <property type="match status" value="1"/>
</dbReference>
<feature type="compositionally biased region" description="Polar residues" evidence="1">
    <location>
        <begin position="1"/>
        <end position="13"/>
    </location>
</feature>
<reference evidence="5" key="1">
    <citation type="journal article" date="2017" name="Nat. Ecol. Evol.">
        <title>Genome expansion and lineage-specific genetic innovations in the forest pathogenic fungi Armillaria.</title>
        <authorList>
            <person name="Sipos G."/>
            <person name="Prasanna A.N."/>
            <person name="Walter M.C."/>
            <person name="O'Connor E."/>
            <person name="Balint B."/>
            <person name="Krizsan K."/>
            <person name="Kiss B."/>
            <person name="Hess J."/>
            <person name="Varga T."/>
            <person name="Slot J."/>
            <person name="Riley R."/>
            <person name="Boka B."/>
            <person name="Rigling D."/>
            <person name="Barry K."/>
            <person name="Lee J."/>
            <person name="Mihaltcheva S."/>
            <person name="LaButti K."/>
            <person name="Lipzen A."/>
            <person name="Waldron R."/>
            <person name="Moloney N.M."/>
            <person name="Sperisen C."/>
            <person name="Kredics L."/>
            <person name="Vagvoelgyi C."/>
            <person name="Patrignani A."/>
            <person name="Fitzpatrick D."/>
            <person name="Nagy I."/>
            <person name="Doyle S."/>
            <person name="Anderson J.B."/>
            <person name="Grigoriev I.V."/>
            <person name="Gueldener U."/>
            <person name="Muensterkoetter M."/>
            <person name="Nagy L.G."/>
        </authorList>
    </citation>
    <scope>NUCLEOTIDE SEQUENCE [LARGE SCALE GENOMIC DNA]</scope>
    <source>
        <strain evidence="5">28-4</strain>
    </source>
</reference>
<feature type="region of interest" description="Disordered" evidence="1">
    <location>
        <begin position="1"/>
        <end position="20"/>
    </location>
</feature>
<proteinExistence type="predicted"/>
<keyword evidence="5" id="KW-1185">Reference proteome</keyword>